<dbReference type="GO" id="GO:0043625">
    <property type="term" value="C:delta DNA polymerase complex"/>
    <property type="evidence" value="ECO:0007669"/>
    <property type="project" value="TreeGrafter"/>
</dbReference>
<dbReference type="Pfam" id="PF04081">
    <property type="entry name" value="DNA_pol_delta_4"/>
    <property type="match status" value="1"/>
</dbReference>
<reference evidence="2" key="1">
    <citation type="submission" date="2021-01" db="EMBL/GenBank/DDBJ databases">
        <authorList>
            <person name="Corre E."/>
            <person name="Pelletier E."/>
            <person name="Niang G."/>
            <person name="Scheremetjew M."/>
            <person name="Finn R."/>
            <person name="Kale V."/>
            <person name="Holt S."/>
            <person name="Cochrane G."/>
            <person name="Meng A."/>
            <person name="Brown T."/>
            <person name="Cohen L."/>
        </authorList>
    </citation>
    <scope>NUCLEOTIDE SEQUENCE</scope>
    <source>
        <strain evidence="2">PLY429</strain>
    </source>
</reference>
<dbReference type="AlphaFoldDB" id="A0A7S1T1A7"/>
<feature type="region of interest" description="Disordered" evidence="1">
    <location>
        <begin position="1"/>
        <end position="38"/>
    </location>
</feature>
<proteinExistence type="predicted"/>
<dbReference type="InterPro" id="IPR007218">
    <property type="entry name" value="DNA_pol_delta_4"/>
</dbReference>
<evidence type="ECO:0000256" key="1">
    <source>
        <dbReference type="SAM" id="MobiDB-lite"/>
    </source>
</evidence>
<name>A0A7S1T1A7_9CHLO</name>
<evidence type="ECO:0000313" key="2">
    <source>
        <dbReference type="EMBL" id="CAD9214688.1"/>
    </source>
</evidence>
<dbReference type="GO" id="GO:0006261">
    <property type="term" value="P:DNA-templated DNA replication"/>
    <property type="evidence" value="ECO:0007669"/>
    <property type="project" value="TreeGrafter"/>
</dbReference>
<dbReference type="EMBL" id="HBGG01032417">
    <property type="protein sequence ID" value="CAD9214688.1"/>
    <property type="molecule type" value="Transcribed_RNA"/>
</dbReference>
<sequence>MSTKRISSLYNQQKKATDLSVHKGGVSKKENLSTERADDAKNDAKLLEERDLTLKKFDLATKYGPCIGMTRLERWERASELGLSPPKDVRNILEELISNSDKGHDELSENHCLWKDRI</sequence>
<dbReference type="PANTHER" id="PTHR14303:SF0">
    <property type="entry name" value="DNA POLYMERASE DELTA SUBUNIT 4"/>
    <property type="match status" value="1"/>
</dbReference>
<protein>
    <recommendedName>
        <fullName evidence="3">DNA polymerase delta subunit 4</fullName>
    </recommendedName>
</protein>
<dbReference type="GO" id="GO:0003887">
    <property type="term" value="F:DNA-directed DNA polymerase activity"/>
    <property type="evidence" value="ECO:0007669"/>
    <property type="project" value="TreeGrafter"/>
</dbReference>
<accession>A0A7S1T1A7</accession>
<dbReference type="GO" id="GO:0000731">
    <property type="term" value="P:DNA synthesis involved in DNA repair"/>
    <property type="evidence" value="ECO:0007669"/>
    <property type="project" value="InterPro"/>
</dbReference>
<gene>
    <name evidence="2" type="ORF">TCHU04912_LOCUS16928</name>
</gene>
<feature type="compositionally biased region" description="Basic and acidic residues" evidence="1">
    <location>
        <begin position="15"/>
        <end position="38"/>
    </location>
</feature>
<dbReference type="PANTHER" id="PTHR14303">
    <property type="entry name" value="DNA POLYMERASE DELTA SUBUNIT 4"/>
    <property type="match status" value="1"/>
</dbReference>
<feature type="compositionally biased region" description="Polar residues" evidence="1">
    <location>
        <begin position="1"/>
        <end position="14"/>
    </location>
</feature>
<organism evidence="2">
    <name type="scientific">Tetraselmis chuii</name>
    <dbReference type="NCBI Taxonomy" id="63592"/>
    <lineage>
        <taxon>Eukaryota</taxon>
        <taxon>Viridiplantae</taxon>
        <taxon>Chlorophyta</taxon>
        <taxon>core chlorophytes</taxon>
        <taxon>Chlorodendrophyceae</taxon>
        <taxon>Chlorodendrales</taxon>
        <taxon>Chlorodendraceae</taxon>
        <taxon>Tetraselmis</taxon>
    </lineage>
</organism>
<evidence type="ECO:0008006" key="3">
    <source>
        <dbReference type="Google" id="ProtNLM"/>
    </source>
</evidence>